<dbReference type="GO" id="GO:0020037">
    <property type="term" value="F:heme binding"/>
    <property type="evidence" value="ECO:0007669"/>
    <property type="project" value="InterPro"/>
</dbReference>
<reference evidence="3 4" key="1">
    <citation type="submission" date="2018-06" db="EMBL/GenBank/DDBJ databases">
        <title>Comparative analysis of microorganisms from saline springs in Andes Mountain Range, Colombia.</title>
        <authorList>
            <person name="Rubin E."/>
        </authorList>
    </citation>
    <scope>NUCLEOTIDE SEQUENCE [LARGE SCALE GENOMIC DNA]</scope>
    <source>
        <strain evidence="3 4">USBA-857</strain>
    </source>
</reference>
<dbReference type="SUPFAM" id="SSF46626">
    <property type="entry name" value="Cytochrome c"/>
    <property type="match status" value="1"/>
</dbReference>
<protein>
    <submittedName>
        <fullName evidence="3">Sulfite dehydrogenase (Cytochrome) subunit SorB</fullName>
    </submittedName>
</protein>
<dbReference type="InterPro" id="IPR036909">
    <property type="entry name" value="Cyt_c-like_dom_sf"/>
</dbReference>
<evidence type="ECO:0000313" key="4">
    <source>
        <dbReference type="Proteomes" id="UP000249700"/>
    </source>
</evidence>
<evidence type="ECO:0000256" key="1">
    <source>
        <dbReference type="SAM" id="MobiDB-lite"/>
    </source>
</evidence>
<dbReference type="GO" id="GO:0009055">
    <property type="term" value="F:electron transfer activity"/>
    <property type="evidence" value="ECO:0007669"/>
    <property type="project" value="InterPro"/>
</dbReference>
<sequence length="131" mass="14193">MRIYHPGSLRVTGLLLATLLLAPPALSQDTDPATGLVIAEGWQVVSANCTVCHSAKLVTQNSGSRNHWQGLIRWMQDTQGLWAFTPEMETTILDYLSAHYGPKEGARRPPLAPSLLPTNPYKQGDTAPGTS</sequence>
<name>A0A328XYS9_9GAMM</name>
<feature type="signal peptide" evidence="2">
    <location>
        <begin position="1"/>
        <end position="27"/>
    </location>
</feature>
<accession>A0A328XYS9</accession>
<dbReference type="Proteomes" id="UP000249700">
    <property type="component" value="Unassembled WGS sequence"/>
</dbReference>
<organism evidence="3 4">
    <name type="scientific">Onishia taeanensis</name>
    <dbReference type="NCBI Taxonomy" id="284577"/>
    <lineage>
        <taxon>Bacteria</taxon>
        <taxon>Pseudomonadati</taxon>
        <taxon>Pseudomonadota</taxon>
        <taxon>Gammaproteobacteria</taxon>
        <taxon>Oceanospirillales</taxon>
        <taxon>Halomonadaceae</taxon>
        <taxon>Onishia</taxon>
    </lineage>
</organism>
<feature type="region of interest" description="Disordered" evidence="1">
    <location>
        <begin position="103"/>
        <end position="131"/>
    </location>
</feature>
<comment type="caution">
    <text evidence="3">The sequence shown here is derived from an EMBL/GenBank/DDBJ whole genome shotgun (WGS) entry which is preliminary data.</text>
</comment>
<evidence type="ECO:0000256" key="2">
    <source>
        <dbReference type="SAM" id="SignalP"/>
    </source>
</evidence>
<dbReference type="RefSeq" id="WP_220086221.1">
    <property type="nucleotide sequence ID" value="NZ_QLSX01000001.1"/>
</dbReference>
<evidence type="ECO:0000313" key="3">
    <source>
        <dbReference type="EMBL" id="RAR64669.1"/>
    </source>
</evidence>
<proteinExistence type="predicted"/>
<gene>
    <name evidence="3" type="ORF">BCL93_101495</name>
</gene>
<feature type="chain" id="PRO_5016253681" evidence="2">
    <location>
        <begin position="28"/>
        <end position="131"/>
    </location>
</feature>
<dbReference type="Gene3D" id="1.10.760.10">
    <property type="entry name" value="Cytochrome c-like domain"/>
    <property type="match status" value="1"/>
</dbReference>
<dbReference type="EMBL" id="QLSX01000001">
    <property type="protein sequence ID" value="RAR64669.1"/>
    <property type="molecule type" value="Genomic_DNA"/>
</dbReference>
<dbReference type="AlphaFoldDB" id="A0A328XYS9"/>
<keyword evidence="2" id="KW-0732">Signal</keyword>